<dbReference type="Gene3D" id="2.60.40.770">
    <property type="match status" value="1"/>
</dbReference>
<dbReference type="Proteomes" id="UP000226192">
    <property type="component" value="Unassembled WGS sequence"/>
</dbReference>
<dbReference type="CDD" id="cd00917">
    <property type="entry name" value="PG-PI_TP"/>
    <property type="match status" value="1"/>
</dbReference>
<comment type="similarity">
    <text evidence="2">Belongs to the NPC2 family.</text>
</comment>
<keyword evidence="11" id="KW-1185">Reference proteome</keyword>
<evidence type="ECO:0000256" key="2">
    <source>
        <dbReference type="ARBA" id="ARBA00006370"/>
    </source>
</evidence>
<dbReference type="STRING" id="1399860.A0A2C5YGT3"/>
<evidence type="ECO:0000256" key="7">
    <source>
        <dbReference type="ARBA" id="ARBA00023055"/>
    </source>
</evidence>
<feature type="chain" id="PRO_5013356127" description="Phosphatidylglycerol/phosphatidylinositol transfer protein" evidence="8">
    <location>
        <begin position="22"/>
        <end position="172"/>
    </location>
</feature>
<dbReference type="GO" id="GO:0032366">
    <property type="term" value="P:intracellular sterol transport"/>
    <property type="evidence" value="ECO:0007669"/>
    <property type="project" value="InterPro"/>
</dbReference>
<dbReference type="AlphaFoldDB" id="A0A2C5YGT3"/>
<feature type="signal peptide" evidence="8">
    <location>
        <begin position="1"/>
        <end position="21"/>
    </location>
</feature>
<evidence type="ECO:0000256" key="8">
    <source>
        <dbReference type="SAM" id="SignalP"/>
    </source>
</evidence>
<evidence type="ECO:0000256" key="1">
    <source>
        <dbReference type="ARBA" id="ARBA00002053"/>
    </source>
</evidence>
<reference evidence="10 11" key="1">
    <citation type="submission" date="2017-06" db="EMBL/GenBank/DDBJ databases">
        <title>Ant-infecting Ophiocordyceps genomes reveal a high diversity of potential behavioral manipulation genes and a possible major role for enterotoxins.</title>
        <authorList>
            <person name="De Bekker C."/>
            <person name="Evans H.C."/>
            <person name="Brachmann A."/>
            <person name="Hughes D.P."/>
        </authorList>
    </citation>
    <scope>NUCLEOTIDE SEQUENCE [LARGE SCALE GENOMIC DNA]</scope>
    <source>
        <strain evidence="10 11">Map64</strain>
    </source>
</reference>
<comment type="caution">
    <text evidence="10">The sequence shown here is derived from an EMBL/GenBank/DDBJ whole genome shotgun (WGS) entry which is preliminary data.</text>
</comment>
<dbReference type="EMBL" id="NJET01000005">
    <property type="protein sequence ID" value="PHH66813.1"/>
    <property type="molecule type" value="Genomic_DNA"/>
</dbReference>
<sequence>MRTALIIACLSACLAPAPASASRALDGGSNEVPGDSPLVFCEGDHGKDIVDIERVDITPNPPIPGQNLTISASGTVKEVIETGAYVHLSLKYNKFIPIPINNQGLCENIGQVGLQCPLEPGKMTISKEFALEKQIPPGTYDVQADVFTKDNRKITCLQASVVFEQHGFSNEL</sequence>
<evidence type="ECO:0000313" key="11">
    <source>
        <dbReference type="Proteomes" id="UP000226192"/>
    </source>
</evidence>
<comment type="subunit">
    <text evidence="3">Monomer.</text>
</comment>
<dbReference type="SMART" id="SM00737">
    <property type="entry name" value="ML"/>
    <property type="match status" value="1"/>
</dbReference>
<keyword evidence="5" id="KW-0813">Transport</keyword>
<comment type="function">
    <text evidence="1">Catalyzes the intermembrane transfer of phosphatidylglycerol and phosphatidylinositol.</text>
</comment>
<dbReference type="PANTHER" id="PTHR11306:SF0">
    <property type="entry name" value="PHOSPHATIDYLGLYCEROL_PHOSPHATIDYLINOSITOL TRANSFER PROTEIN"/>
    <property type="match status" value="1"/>
</dbReference>
<evidence type="ECO:0000256" key="5">
    <source>
        <dbReference type="ARBA" id="ARBA00022448"/>
    </source>
</evidence>
<keyword evidence="6 8" id="KW-0732">Signal</keyword>
<dbReference type="GO" id="GO:0032934">
    <property type="term" value="F:sterol binding"/>
    <property type="evidence" value="ECO:0007669"/>
    <property type="project" value="InterPro"/>
</dbReference>
<evidence type="ECO:0000313" key="10">
    <source>
        <dbReference type="EMBL" id="PHH66813.1"/>
    </source>
</evidence>
<dbReference type="SUPFAM" id="SSF81296">
    <property type="entry name" value="E set domains"/>
    <property type="match status" value="1"/>
</dbReference>
<dbReference type="OrthoDB" id="6409159at2759"/>
<dbReference type="InterPro" id="IPR039670">
    <property type="entry name" value="NPC2-like"/>
</dbReference>
<evidence type="ECO:0000256" key="4">
    <source>
        <dbReference type="ARBA" id="ARBA00016056"/>
    </source>
</evidence>
<organism evidence="10 11">
    <name type="scientific">Ophiocordyceps australis</name>
    <dbReference type="NCBI Taxonomy" id="1399860"/>
    <lineage>
        <taxon>Eukaryota</taxon>
        <taxon>Fungi</taxon>
        <taxon>Dikarya</taxon>
        <taxon>Ascomycota</taxon>
        <taxon>Pezizomycotina</taxon>
        <taxon>Sordariomycetes</taxon>
        <taxon>Hypocreomycetidae</taxon>
        <taxon>Hypocreales</taxon>
        <taxon>Ophiocordycipitaceae</taxon>
        <taxon>Ophiocordyceps</taxon>
    </lineage>
</organism>
<protein>
    <recommendedName>
        <fullName evidence="4">Phosphatidylglycerol/phosphatidylinositol transfer protein</fullName>
    </recommendedName>
</protein>
<dbReference type="PANTHER" id="PTHR11306">
    <property type="entry name" value="NIEMANN PICK TYPE C2 PROTEIN NPC2-RELATED"/>
    <property type="match status" value="1"/>
</dbReference>
<keyword evidence="7" id="KW-0445">Lipid transport</keyword>
<gene>
    <name evidence="10" type="ORF">CDD81_5945</name>
</gene>
<evidence type="ECO:0000259" key="9">
    <source>
        <dbReference type="SMART" id="SM00737"/>
    </source>
</evidence>
<dbReference type="InterPro" id="IPR003172">
    <property type="entry name" value="ML_dom"/>
</dbReference>
<dbReference type="Pfam" id="PF02221">
    <property type="entry name" value="E1_DerP2_DerF2"/>
    <property type="match status" value="1"/>
</dbReference>
<dbReference type="InterPro" id="IPR014756">
    <property type="entry name" value="Ig_E-set"/>
</dbReference>
<proteinExistence type="inferred from homology"/>
<evidence type="ECO:0000256" key="3">
    <source>
        <dbReference type="ARBA" id="ARBA00011245"/>
    </source>
</evidence>
<name>A0A2C5YGT3_9HYPO</name>
<feature type="domain" description="MD-2-related lipid-recognition" evidence="9">
    <location>
        <begin position="38"/>
        <end position="161"/>
    </location>
</feature>
<accession>A0A2C5YGT3</accession>
<dbReference type="InterPro" id="IPR033917">
    <property type="entry name" value="ML_PG-PI_TP"/>
</dbReference>
<evidence type="ECO:0000256" key="6">
    <source>
        <dbReference type="ARBA" id="ARBA00022729"/>
    </source>
</evidence>